<feature type="chain" id="PRO_5017607468" description="LTXXQ motif family protein" evidence="1">
    <location>
        <begin position="29"/>
        <end position="141"/>
    </location>
</feature>
<proteinExistence type="predicted"/>
<reference evidence="2 3" key="1">
    <citation type="submission" date="2018-07" db="EMBL/GenBank/DDBJ databases">
        <title>Genomic Encyclopedia of Type Strains, Phase IV (KMG-IV): sequencing the most valuable type-strain genomes for metagenomic binning, comparative biology and taxonomic classification.</title>
        <authorList>
            <person name="Goeker M."/>
        </authorList>
    </citation>
    <scope>NUCLEOTIDE SEQUENCE [LARGE SCALE GENOMIC DNA]</scope>
    <source>
        <strain evidence="2 3">DSM 26725</strain>
    </source>
</reference>
<comment type="caution">
    <text evidence="2">The sequence shown here is derived from an EMBL/GenBank/DDBJ whole genome shotgun (WGS) entry which is preliminary data.</text>
</comment>
<evidence type="ECO:0000256" key="1">
    <source>
        <dbReference type="SAM" id="SignalP"/>
    </source>
</evidence>
<keyword evidence="1" id="KW-0732">Signal</keyword>
<dbReference type="Proteomes" id="UP000256310">
    <property type="component" value="Unassembled WGS sequence"/>
</dbReference>
<dbReference type="RefSeq" id="WP_116234650.1">
    <property type="nucleotide sequence ID" value="NZ_QRDP01000004.1"/>
</dbReference>
<evidence type="ECO:0000313" key="2">
    <source>
        <dbReference type="EMBL" id="RED15084.1"/>
    </source>
</evidence>
<accession>A0A3D9FB68</accession>
<keyword evidence="3" id="KW-1185">Reference proteome</keyword>
<feature type="signal peptide" evidence="1">
    <location>
        <begin position="1"/>
        <end position="28"/>
    </location>
</feature>
<gene>
    <name evidence="2" type="ORF">DFR46_0069</name>
</gene>
<dbReference type="EMBL" id="QRDP01000004">
    <property type="protein sequence ID" value="RED15084.1"/>
    <property type="molecule type" value="Genomic_DNA"/>
</dbReference>
<name>A0A3D9FB68_9SPHN</name>
<protein>
    <recommendedName>
        <fullName evidence="4">LTXXQ motif family protein</fullName>
    </recommendedName>
</protein>
<sequence length="141" mass="15173">MHILSQFCRAASLAAIGATLALTMTALAGPAAAHQDDESHARHYASERMPTAEEIEAMIPSEEELAAMIPSEAELREMIPSEAELRAMMPDSEALVTEVWAEALDGLQEARREIAADADIPGDLRAEVLASLDAHIARMSH</sequence>
<dbReference type="AlphaFoldDB" id="A0A3D9FB68"/>
<dbReference type="OrthoDB" id="1628901at2"/>
<evidence type="ECO:0000313" key="3">
    <source>
        <dbReference type="Proteomes" id="UP000256310"/>
    </source>
</evidence>
<evidence type="ECO:0008006" key="4">
    <source>
        <dbReference type="Google" id="ProtNLM"/>
    </source>
</evidence>
<organism evidence="2 3">
    <name type="scientific">Parasphingopyxis lamellibrachiae</name>
    <dbReference type="NCBI Taxonomy" id="680125"/>
    <lineage>
        <taxon>Bacteria</taxon>
        <taxon>Pseudomonadati</taxon>
        <taxon>Pseudomonadota</taxon>
        <taxon>Alphaproteobacteria</taxon>
        <taxon>Sphingomonadales</taxon>
        <taxon>Sphingomonadaceae</taxon>
        <taxon>Parasphingopyxis</taxon>
    </lineage>
</organism>